<feature type="domain" description="Mycothiol-dependent maleylpyruvate isomerase metal-binding" evidence="1">
    <location>
        <begin position="14"/>
        <end position="130"/>
    </location>
</feature>
<dbReference type="AlphaFoldDB" id="A0A2W6A7A3"/>
<reference evidence="2 3" key="1">
    <citation type="journal article" date="2017" name="Nature">
        <title>Atmospheric trace gases support primary production in Antarctic desert surface soil.</title>
        <authorList>
            <person name="Ji M."/>
            <person name="Greening C."/>
            <person name="Vanwonterghem I."/>
            <person name="Carere C.R."/>
            <person name="Bay S.K."/>
            <person name="Steen J.A."/>
            <person name="Montgomery K."/>
            <person name="Lines T."/>
            <person name="Beardall J."/>
            <person name="van Dorst J."/>
            <person name="Snape I."/>
            <person name="Stott M.B."/>
            <person name="Hugenholtz P."/>
            <person name="Ferrari B.C."/>
        </authorList>
    </citation>
    <scope>NUCLEOTIDE SEQUENCE [LARGE SCALE GENOMIC DNA]</scope>
    <source>
        <strain evidence="2">RRmetagenome_bin12</strain>
    </source>
</reference>
<dbReference type="InterPro" id="IPR034660">
    <property type="entry name" value="DinB/YfiT-like"/>
</dbReference>
<gene>
    <name evidence="2" type="ORF">DLM65_10815</name>
</gene>
<dbReference type="Pfam" id="PF11716">
    <property type="entry name" value="MDMPI_N"/>
    <property type="match status" value="1"/>
</dbReference>
<dbReference type="InterPro" id="IPR017520">
    <property type="entry name" value="CHP03086"/>
</dbReference>
<evidence type="ECO:0000313" key="2">
    <source>
        <dbReference type="EMBL" id="PZR79394.1"/>
    </source>
</evidence>
<dbReference type="NCBIfam" id="TIGR03083">
    <property type="entry name" value="maleylpyruvate isomerase family mycothiol-dependent enzyme"/>
    <property type="match status" value="1"/>
</dbReference>
<organism evidence="2 3">
    <name type="scientific">Candidatus Aeolococcus gillhamiae</name>
    <dbReference type="NCBI Taxonomy" id="3127015"/>
    <lineage>
        <taxon>Bacteria</taxon>
        <taxon>Bacillati</taxon>
        <taxon>Candidatus Dormiibacterota</taxon>
        <taxon>Candidatus Dormibacteria</taxon>
        <taxon>Candidatus Aeolococcales</taxon>
        <taxon>Candidatus Aeolococcaceae</taxon>
        <taxon>Candidatus Aeolococcus</taxon>
    </lineage>
</organism>
<name>A0A2W6A7A3_9BACT</name>
<dbReference type="InterPro" id="IPR024344">
    <property type="entry name" value="MDMPI_metal-binding"/>
</dbReference>
<protein>
    <submittedName>
        <fullName evidence="2">TIGR03086 family protein</fullName>
    </submittedName>
</protein>
<accession>A0A2W6A7A3</accession>
<dbReference type="SUPFAM" id="SSF109854">
    <property type="entry name" value="DinB/YfiT-like putative metalloenzymes"/>
    <property type="match status" value="1"/>
</dbReference>
<evidence type="ECO:0000313" key="3">
    <source>
        <dbReference type="Proteomes" id="UP000248724"/>
    </source>
</evidence>
<dbReference type="GO" id="GO:0046872">
    <property type="term" value="F:metal ion binding"/>
    <property type="evidence" value="ECO:0007669"/>
    <property type="project" value="InterPro"/>
</dbReference>
<dbReference type="Proteomes" id="UP000248724">
    <property type="component" value="Unassembled WGS sequence"/>
</dbReference>
<dbReference type="EMBL" id="QHBU01000209">
    <property type="protein sequence ID" value="PZR79394.1"/>
    <property type="molecule type" value="Genomic_DNA"/>
</dbReference>
<evidence type="ECO:0000259" key="1">
    <source>
        <dbReference type="Pfam" id="PF11716"/>
    </source>
</evidence>
<sequence length="195" mass="21443">MRWQPDQVYLNGIDFFSKAVDQLETSDWQRPSPCEGWKALDVLGHVGSAVRFGTLLLRGEQPAWKPSDPPGAAVEGDPAAWWKAKVEPALEAVREADLEAVVDSPMGRRKVSEGLSFPALDLWVHAWDLARCRGAELEIPAEAIEFAHLVIDPIPADQVRSPRVFGAEQEAPDGATPTEAFIAWTGRDPRWAPNG</sequence>
<dbReference type="Gene3D" id="1.20.120.450">
    <property type="entry name" value="dinb family like domain"/>
    <property type="match status" value="1"/>
</dbReference>
<dbReference type="NCBIfam" id="TIGR03086">
    <property type="entry name" value="TIGR03086 family metal-binding protein"/>
    <property type="match status" value="1"/>
</dbReference>
<comment type="caution">
    <text evidence="2">The sequence shown here is derived from an EMBL/GenBank/DDBJ whole genome shotgun (WGS) entry which is preliminary data.</text>
</comment>
<proteinExistence type="predicted"/>
<dbReference type="InterPro" id="IPR017517">
    <property type="entry name" value="Maleyloyr_isom"/>
</dbReference>